<sequence length="188" mass="21528">MYILSLSVISPTSKVPRLSEPHMHTSRPQPPVTVTFIDQSKFNNDRHLRGQAQAQTDTNTSTQTNRPCAVPAFSYFDLSLAAVARASDRTESVVEEVRDEVNERVVENDEEKEEPSPRPRVVRYLRRYIVTRVDCVEDRGRLSFTRVGATHNPEKCGIYYGRARRIDAQTHRDIKNIFISGDRKSCSY</sequence>
<evidence type="ECO:0000313" key="1">
    <source>
        <dbReference type="EMBL" id="CAG9561529.1"/>
    </source>
</evidence>
<dbReference type="OrthoDB" id="7489679at2759"/>
<gene>
    <name evidence="1" type="ORF">DCHRY22_LOCUS3021</name>
</gene>
<evidence type="ECO:0000313" key="2">
    <source>
        <dbReference type="Proteomes" id="UP000789524"/>
    </source>
</evidence>
<name>A0A8J2QF23_9NEOP</name>
<keyword evidence="2" id="KW-1185">Reference proteome</keyword>
<proteinExistence type="predicted"/>
<comment type="caution">
    <text evidence="1">The sequence shown here is derived from an EMBL/GenBank/DDBJ whole genome shotgun (WGS) entry which is preliminary data.</text>
</comment>
<protein>
    <submittedName>
        <fullName evidence="1">(African queen) hypothetical protein</fullName>
    </submittedName>
</protein>
<dbReference type="Proteomes" id="UP000789524">
    <property type="component" value="Unassembled WGS sequence"/>
</dbReference>
<organism evidence="1 2">
    <name type="scientific">Danaus chrysippus</name>
    <name type="common">African queen</name>
    <dbReference type="NCBI Taxonomy" id="151541"/>
    <lineage>
        <taxon>Eukaryota</taxon>
        <taxon>Metazoa</taxon>
        <taxon>Ecdysozoa</taxon>
        <taxon>Arthropoda</taxon>
        <taxon>Hexapoda</taxon>
        <taxon>Insecta</taxon>
        <taxon>Pterygota</taxon>
        <taxon>Neoptera</taxon>
        <taxon>Endopterygota</taxon>
        <taxon>Lepidoptera</taxon>
        <taxon>Glossata</taxon>
        <taxon>Ditrysia</taxon>
        <taxon>Papilionoidea</taxon>
        <taxon>Nymphalidae</taxon>
        <taxon>Danainae</taxon>
        <taxon>Danaini</taxon>
        <taxon>Danaina</taxon>
        <taxon>Danaus</taxon>
        <taxon>Anosia</taxon>
    </lineage>
</organism>
<dbReference type="AlphaFoldDB" id="A0A8J2QF23"/>
<accession>A0A8J2QF23</accession>
<dbReference type="EMBL" id="CAKASE010000046">
    <property type="protein sequence ID" value="CAG9561529.1"/>
    <property type="molecule type" value="Genomic_DNA"/>
</dbReference>
<reference evidence="1" key="1">
    <citation type="submission" date="2021-09" db="EMBL/GenBank/DDBJ databases">
        <authorList>
            <person name="Martin H S."/>
        </authorList>
    </citation>
    <scope>NUCLEOTIDE SEQUENCE</scope>
</reference>